<feature type="non-terminal residue" evidence="1">
    <location>
        <position position="189"/>
    </location>
</feature>
<protein>
    <submittedName>
        <fullName evidence="1">FKBPL protein</fullName>
    </submittedName>
</protein>
<sequence>MARGELAWLRPHGVDSAALIVRLGPFTPPPPFWTVPLPERWRSVRSGHARAAQLLAAGLVSAAGRAFRRSLRAAAAAAGPPPLSPAVSELKAELHAGLAEVQLRLGHAAAAAANAGKALELRPAHLGARYARGVASAAMMDLELAREDLLAVLRARPGHAGASRELGRVRSKARQRDTQLATRLGKMFA</sequence>
<dbReference type="Proteomes" id="UP000578259">
    <property type="component" value="Unassembled WGS sequence"/>
</dbReference>
<comment type="caution">
    <text evidence="1">The sequence shown here is derived from an EMBL/GenBank/DDBJ whole genome shotgun (WGS) entry which is preliminary data.</text>
</comment>
<name>A0A7K7DQK5_PHEME</name>
<keyword evidence="2" id="KW-1185">Reference proteome</keyword>
<proteinExistence type="predicted"/>
<dbReference type="SUPFAM" id="SSF48452">
    <property type="entry name" value="TPR-like"/>
    <property type="match status" value="1"/>
</dbReference>
<dbReference type="EMBL" id="VZSJ01026931">
    <property type="protein sequence ID" value="NWY34613.1"/>
    <property type="molecule type" value="Genomic_DNA"/>
</dbReference>
<dbReference type="PANTHER" id="PTHR46512">
    <property type="entry name" value="PEPTIDYLPROLYL ISOMERASE"/>
    <property type="match status" value="1"/>
</dbReference>
<reference evidence="1 2" key="1">
    <citation type="submission" date="2019-09" db="EMBL/GenBank/DDBJ databases">
        <title>Bird 10,000 Genomes (B10K) Project - Family phase.</title>
        <authorList>
            <person name="Zhang G."/>
        </authorList>
    </citation>
    <scope>NUCLEOTIDE SEQUENCE [LARGE SCALE GENOMIC DNA]</scope>
    <source>
        <strain evidence="1">OUT-0018</strain>
        <tissue evidence="1">Muscle</tissue>
    </source>
</reference>
<organism evidence="1 2">
    <name type="scientific">Pheucticus melanocephalus</name>
    <name type="common">Black-headed grosbeak</name>
    <name type="synonym">Guiraca melanocephala</name>
    <dbReference type="NCBI Taxonomy" id="371919"/>
    <lineage>
        <taxon>Eukaryota</taxon>
        <taxon>Metazoa</taxon>
        <taxon>Chordata</taxon>
        <taxon>Craniata</taxon>
        <taxon>Vertebrata</taxon>
        <taxon>Euteleostomi</taxon>
        <taxon>Archelosauria</taxon>
        <taxon>Archosauria</taxon>
        <taxon>Dinosauria</taxon>
        <taxon>Saurischia</taxon>
        <taxon>Theropoda</taxon>
        <taxon>Coelurosauria</taxon>
        <taxon>Aves</taxon>
        <taxon>Neognathae</taxon>
        <taxon>Neoaves</taxon>
        <taxon>Telluraves</taxon>
        <taxon>Australaves</taxon>
        <taxon>Passeriformes</taxon>
        <taxon>Cardinalidae</taxon>
        <taxon>Pheucticus</taxon>
    </lineage>
</organism>
<feature type="non-terminal residue" evidence="1">
    <location>
        <position position="1"/>
    </location>
</feature>
<gene>
    <name evidence="1" type="primary">Fkbpl</name>
    <name evidence="1" type="ORF">PHEMEL_R15259</name>
</gene>
<dbReference type="AlphaFoldDB" id="A0A7K7DQK5"/>
<dbReference type="PANTHER" id="PTHR46512:SF10">
    <property type="entry name" value="FK506-BINDING PROTEIN-LIKE"/>
    <property type="match status" value="1"/>
</dbReference>
<evidence type="ECO:0000313" key="1">
    <source>
        <dbReference type="EMBL" id="NWY34613.1"/>
    </source>
</evidence>
<dbReference type="InterPro" id="IPR011990">
    <property type="entry name" value="TPR-like_helical_dom_sf"/>
</dbReference>
<dbReference type="Gene3D" id="1.25.40.10">
    <property type="entry name" value="Tetratricopeptide repeat domain"/>
    <property type="match status" value="1"/>
</dbReference>
<evidence type="ECO:0000313" key="2">
    <source>
        <dbReference type="Proteomes" id="UP000578259"/>
    </source>
</evidence>
<accession>A0A7K7DQK5</accession>
<dbReference type="InterPro" id="IPR050754">
    <property type="entry name" value="FKBP4/5/8-like"/>
</dbReference>